<keyword evidence="4" id="KW-0808">Transferase</keyword>
<dbReference type="AlphaFoldDB" id="A0A3M7KXW9"/>
<sequence>ACTAKVPAISKRMAATDHPPISKILTHIAASGRDVLTLAQGISHWGPPPACLEAARQASSEPETYAYGPDEGLPELRRLLKEKYDVVVTPGANQAFMNVVLATLDPGDGVVLFKPYYFNHHMALQMTGLGPSIVYGPCTPEHLHPDLDWLEAALARPSPPRMVVLVNPCNPTGAVLARGELERAARACAAAGAWLVVDDTYEDFVFGGEAHCAVAGPHVVHLFSLSKAYGLAGWRVGYVAHELGKAPHS</sequence>
<name>A0A3M7KXW9_AUXPR</name>
<accession>A0A3M7KXW9</accession>
<dbReference type="InterPro" id="IPR004838">
    <property type="entry name" value="NHTrfase_class1_PyrdxlP-BS"/>
</dbReference>
<dbReference type="InterPro" id="IPR015424">
    <property type="entry name" value="PyrdxlP-dep_Trfase"/>
</dbReference>
<evidence type="ECO:0000313" key="8">
    <source>
        <dbReference type="Proteomes" id="UP000279271"/>
    </source>
</evidence>
<evidence type="ECO:0000259" key="6">
    <source>
        <dbReference type="Pfam" id="PF00155"/>
    </source>
</evidence>
<dbReference type="Gene3D" id="3.40.640.10">
    <property type="entry name" value="Type I PLP-dependent aspartate aminotransferase-like (Major domain)"/>
    <property type="match status" value="1"/>
</dbReference>
<dbReference type="PANTHER" id="PTHR46383:SF5">
    <property type="entry name" value="AMINOTRANSFERASE CLASS I_CLASSII DOMAIN-CONTAINING PROTEIN"/>
    <property type="match status" value="1"/>
</dbReference>
<dbReference type="PROSITE" id="PS00105">
    <property type="entry name" value="AA_TRANSFER_CLASS_1"/>
    <property type="match status" value="1"/>
</dbReference>
<dbReference type="EMBL" id="QOKY01000184">
    <property type="protein sequence ID" value="RMZ53976.1"/>
    <property type="molecule type" value="Genomic_DNA"/>
</dbReference>
<evidence type="ECO:0000256" key="2">
    <source>
        <dbReference type="ARBA" id="ARBA00007441"/>
    </source>
</evidence>
<evidence type="ECO:0000256" key="1">
    <source>
        <dbReference type="ARBA" id="ARBA00001933"/>
    </source>
</evidence>
<keyword evidence="5" id="KW-0663">Pyridoxal phosphate</keyword>
<feature type="non-terminal residue" evidence="7">
    <location>
        <position position="249"/>
    </location>
</feature>
<dbReference type="GO" id="GO:0008483">
    <property type="term" value="F:transaminase activity"/>
    <property type="evidence" value="ECO:0007669"/>
    <property type="project" value="UniProtKB-KW"/>
</dbReference>
<protein>
    <recommendedName>
        <fullName evidence="6">Aminotransferase class I/classII large domain-containing protein</fullName>
    </recommendedName>
</protein>
<proteinExistence type="inferred from homology"/>
<comment type="caution">
    <text evidence="7">The sequence shown here is derived from an EMBL/GenBank/DDBJ whole genome shotgun (WGS) entry which is preliminary data.</text>
</comment>
<dbReference type="PANTHER" id="PTHR46383">
    <property type="entry name" value="ASPARTATE AMINOTRANSFERASE"/>
    <property type="match status" value="1"/>
</dbReference>
<dbReference type="GO" id="GO:0030170">
    <property type="term" value="F:pyridoxal phosphate binding"/>
    <property type="evidence" value="ECO:0007669"/>
    <property type="project" value="InterPro"/>
</dbReference>
<dbReference type="GO" id="GO:0006520">
    <property type="term" value="P:amino acid metabolic process"/>
    <property type="evidence" value="ECO:0007669"/>
    <property type="project" value="InterPro"/>
</dbReference>
<evidence type="ECO:0000256" key="3">
    <source>
        <dbReference type="ARBA" id="ARBA00022576"/>
    </source>
</evidence>
<dbReference type="Proteomes" id="UP000279271">
    <property type="component" value="Unassembled WGS sequence"/>
</dbReference>
<reference evidence="8" key="1">
    <citation type="journal article" date="2018" name="Algal Res.">
        <title>Characterization of plant carbon substrate utilization by Auxenochlorella protothecoides.</title>
        <authorList>
            <person name="Vogler B.W."/>
            <person name="Starkenburg S.R."/>
            <person name="Sudasinghe N."/>
            <person name="Schambach J.Y."/>
            <person name="Rollin J.A."/>
            <person name="Pattathil S."/>
            <person name="Barry A.N."/>
        </authorList>
    </citation>
    <scope>NUCLEOTIDE SEQUENCE [LARGE SCALE GENOMIC DNA]</scope>
    <source>
        <strain evidence="8">UTEX 25</strain>
    </source>
</reference>
<feature type="domain" description="Aminotransferase class I/classII large" evidence="6">
    <location>
        <begin position="34"/>
        <end position="240"/>
    </location>
</feature>
<feature type="non-terminal residue" evidence="7">
    <location>
        <position position="1"/>
    </location>
</feature>
<dbReference type="InterPro" id="IPR004839">
    <property type="entry name" value="Aminotransferase_I/II_large"/>
</dbReference>
<organism evidence="7 8">
    <name type="scientific">Auxenochlorella protothecoides</name>
    <name type="common">Green microalga</name>
    <name type="synonym">Chlorella protothecoides</name>
    <dbReference type="NCBI Taxonomy" id="3075"/>
    <lineage>
        <taxon>Eukaryota</taxon>
        <taxon>Viridiplantae</taxon>
        <taxon>Chlorophyta</taxon>
        <taxon>core chlorophytes</taxon>
        <taxon>Trebouxiophyceae</taxon>
        <taxon>Chlorellales</taxon>
        <taxon>Chlorellaceae</taxon>
        <taxon>Auxenochlorella</taxon>
    </lineage>
</organism>
<dbReference type="InterPro" id="IPR050596">
    <property type="entry name" value="AspAT/PAT-like"/>
</dbReference>
<dbReference type="CDD" id="cd00609">
    <property type="entry name" value="AAT_like"/>
    <property type="match status" value="1"/>
</dbReference>
<dbReference type="Pfam" id="PF00155">
    <property type="entry name" value="Aminotran_1_2"/>
    <property type="match status" value="1"/>
</dbReference>
<gene>
    <name evidence="7" type="ORF">APUTEX25_002553</name>
</gene>
<comment type="cofactor">
    <cofactor evidence="1">
        <name>pyridoxal 5'-phosphate</name>
        <dbReference type="ChEBI" id="CHEBI:597326"/>
    </cofactor>
</comment>
<dbReference type="SUPFAM" id="SSF53383">
    <property type="entry name" value="PLP-dependent transferases"/>
    <property type="match status" value="1"/>
</dbReference>
<keyword evidence="3" id="KW-0032">Aminotransferase</keyword>
<evidence type="ECO:0000313" key="7">
    <source>
        <dbReference type="EMBL" id="RMZ53976.1"/>
    </source>
</evidence>
<evidence type="ECO:0000256" key="5">
    <source>
        <dbReference type="ARBA" id="ARBA00022898"/>
    </source>
</evidence>
<comment type="similarity">
    <text evidence="2">Belongs to the class-I pyridoxal-phosphate-dependent aminotransferase family.</text>
</comment>
<evidence type="ECO:0000256" key="4">
    <source>
        <dbReference type="ARBA" id="ARBA00022679"/>
    </source>
</evidence>
<dbReference type="InterPro" id="IPR015421">
    <property type="entry name" value="PyrdxlP-dep_Trfase_major"/>
</dbReference>